<sequence>MKKLKLTLSLSATLYVVSVFCAGAIFGQTKNPHLVPGELKFTTTGELEIRASATSSQNDFDFLVGNWVLKDKKLKSRLTNSTEWIEFESTVEMHKLLNGIGNMDTYRTVVDGNPFEGIALRLFNPKTKLWSIYWVDSNVGVIDAPVVGSFEGNIGKFYCKDKFKGKDIVVVFVWDKTDPENPVWSQAFSPDNGKTWEVNATNTSHRAK</sequence>
<dbReference type="RefSeq" id="WP_202016236.1">
    <property type="nucleotide sequence ID" value="NZ_JAERRB010000018.1"/>
</dbReference>
<protein>
    <recommendedName>
        <fullName evidence="3">DUF1579 domain-containing protein</fullName>
    </recommendedName>
</protein>
<gene>
    <name evidence="1" type="ORF">JI741_30865</name>
</gene>
<proteinExistence type="predicted"/>
<dbReference type="Proteomes" id="UP000613030">
    <property type="component" value="Unassembled WGS sequence"/>
</dbReference>
<evidence type="ECO:0000313" key="2">
    <source>
        <dbReference type="Proteomes" id="UP000613030"/>
    </source>
</evidence>
<accession>A0ABS1L1V9</accession>
<evidence type="ECO:0000313" key="1">
    <source>
        <dbReference type="EMBL" id="MBL0745675.1"/>
    </source>
</evidence>
<dbReference type="EMBL" id="JAERRB010000018">
    <property type="protein sequence ID" value="MBL0745675.1"/>
    <property type="molecule type" value="Genomic_DNA"/>
</dbReference>
<name>A0ABS1L1V9_9BACT</name>
<comment type="caution">
    <text evidence="1">The sequence shown here is derived from an EMBL/GenBank/DDBJ whole genome shotgun (WGS) entry which is preliminary data.</text>
</comment>
<evidence type="ECO:0008006" key="3">
    <source>
        <dbReference type="Google" id="ProtNLM"/>
    </source>
</evidence>
<organism evidence="1 2">
    <name type="scientific">Chryseolinea lacunae</name>
    <dbReference type="NCBI Taxonomy" id="2801331"/>
    <lineage>
        <taxon>Bacteria</taxon>
        <taxon>Pseudomonadati</taxon>
        <taxon>Bacteroidota</taxon>
        <taxon>Cytophagia</taxon>
        <taxon>Cytophagales</taxon>
        <taxon>Fulvivirgaceae</taxon>
        <taxon>Chryseolinea</taxon>
    </lineage>
</organism>
<keyword evidence="2" id="KW-1185">Reference proteome</keyword>
<reference evidence="1 2" key="1">
    <citation type="submission" date="2021-01" db="EMBL/GenBank/DDBJ databases">
        <title>Chryseolinea sp. Jin1 Genome sequencing and assembly.</title>
        <authorList>
            <person name="Kim I."/>
        </authorList>
    </citation>
    <scope>NUCLEOTIDE SEQUENCE [LARGE SCALE GENOMIC DNA]</scope>
    <source>
        <strain evidence="1 2">Jin1</strain>
    </source>
</reference>